<feature type="region of interest" description="Disordered" evidence="1">
    <location>
        <begin position="366"/>
        <end position="434"/>
    </location>
</feature>
<reference evidence="2 3" key="1">
    <citation type="journal article" date="2013" name="PLoS ONE">
        <title>Predicting the Proteins of Angomonas deanei, Strigomonas culicis and Their Respective Endosymbionts Reveals New Aspects of the Trypanosomatidae Family.</title>
        <authorList>
            <person name="Motta M.C."/>
            <person name="Martins A.C."/>
            <person name="de Souza S.S."/>
            <person name="Catta-Preta C.M."/>
            <person name="Silva R."/>
            <person name="Klein C.C."/>
            <person name="de Almeida L.G."/>
            <person name="de Lima Cunha O."/>
            <person name="Ciapina L.P."/>
            <person name="Brocchi M."/>
            <person name="Colabardini A.C."/>
            <person name="de Araujo Lima B."/>
            <person name="Machado C.R."/>
            <person name="de Almeida Soares C.M."/>
            <person name="Probst C.M."/>
            <person name="de Menezes C.B."/>
            <person name="Thompson C.E."/>
            <person name="Bartholomeu D.C."/>
            <person name="Gradia D.F."/>
            <person name="Pavoni D.P."/>
            <person name="Grisard E.C."/>
            <person name="Fantinatti-Garboggini F."/>
            <person name="Marchini F.K."/>
            <person name="Rodrigues-Luiz G.F."/>
            <person name="Wagner G."/>
            <person name="Goldman G.H."/>
            <person name="Fietto J.L."/>
            <person name="Elias M.C."/>
            <person name="Goldman M.H."/>
            <person name="Sagot M.F."/>
            <person name="Pereira M."/>
            <person name="Stoco P.H."/>
            <person name="de Mendonca-Neto R.P."/>
            <person name="Teixeira S.M."/>
            <person name="Maciel T.E."/>
            <person name="de Oliveira Mendes T.A."/>
            <person name="Urmenyi T.P."/>
            <person name="de Souza W."/>
            <person name="Schenkman S."/>
            <person name="de Vasconcelos A.T."/>
        </authorList>
    </citation>
    <scope>NUCLEOTIDE SEQUENCE [LARGE SCALE GENOMIC DNA]</scope>
</reference>
<feature type="region of interest" description="Disordered" evidence="1">
    <location>
        <begin position="85"/>
        <end position="127"/>
    </location>
</feature>
<organism evidence="2 3">
    <name type="scientific">Strigomonas culicis</name>
    <dbReference type="NCBI Taxonomy" id="28005"/>
    <lineage>
        <taxon>Eukaryota</taxon>
        <taxon>Discoba</taxon>
        <taxon>Euglenozoa</taxon>
        <taxon>Kinetoplastea</taxon>
        <taxon>Metakinetoplastina</taxon>
        <taxon>Trypanosomatida</taxon>
        <taxon>Trypanosomatidae</taxon>
        <taxon>Strigomonadinae</taxon>
        <taxon>Strigomonas</taxon>
    </lineage>
</organism>
<evidence type="ECO:0000313" key="3">
    <source>
        <dbReference type="Proteomes" id="UP000015354"/>
    </source>
</evidence>
<feature type="compositionally biased region" description="Basic and acidic residues" evidence="1">
    <location>
        <begin position="177"/>
        <end position="186"/>
    </location>
</feature>
<feature type="compositionally biased region" description="Polar residues" evidence="1">
    <location>
        <begin position="188"/>
        <end position="209"/>
    </location>
</feature>
<sequence>MKDAIPLPVGTLTPNEAATRRQEHVALTVRRGSAPPLSHGRDGLSCPSGGSGHPKTNNTNANTAMKEPMEVSLHYSFYMNSPAPPTAEAVPPLPKISEGTAREGAGTGTGGTASGAALASGSGPLSGVTASATGNLNTNLSAGEAGVAREVTPPVLTPQEPPASASVRSGTANCNRESTHEKERNAAKNAQSSNKSEQRPASASTSVSFSHGGGKSGDGHKLEGQSPTPRSVTHGVKGAAWCKDHPSTCVSETTTASKMVGDTDKGDKGGVAGGGGAGQAEKGGKGDARVAGTDLKTTCSACSSMLGDSVLERTHNLYPDTFAALAKGANHDHAAEPDVSGPIPCGGSVFNFSVLLQYAAADGATSHAAVEEGAEESEETEETDEETEDSDSDSSESSTDSDSEEAEAPEAARGKEGPASVPGGVPAGESAAPNTLKVPAAAVPQPPARARATAYQRSPPTVPAVPQCMPFREYNYATVVPWQVPASCGPFSLGWQGAPPAADSVSRSAAYPTEVTALRRRYLFPQPLMFGPPLWQLPKMDSRLVFGRDFLAEAPWVSSPCDVDLDNKIPTAATPPTAPNACKGRVVPDSAALTPKDENKVDTISRQHCQTKKPVKGQR</sequence>
<feature type="region of interest" description="Disordered" evidence="1">
    <location>
        <begin position="29"/>
        <end position="61"/>
    </location>
</feature>
<evidence type="ECO:0000313" key="2">
    <source>
        <dbReference type="EMBL" id="EPY18364.1"/>
    </source>
</evidence>
<dbReference type="AlphaFoldDB" id="S9TNS6"/>
<proteinExistence type="predicted"/>
<protein>
    <submittedName>
        <fullName evidence="2">Proteophosphoglycan ppg4</fullName>
    </submittedName>
</protein>
<evidence type="ECO:0000256" key="1">
    <source>
        <dbReference type="SAM" id="MobiDB-lite"/>
    </source>
</evidence>
<keyword evidence="3" id="KW-1185">Reference proteome</keyword>
<feature type="region of interest" description="Disordered" evidence="1">
    <location>
        <begin position="590"/>
        <end position="619"/>
    </location>
</feature>
<feature type="compositionally biased region" description="Gly residues" evidence="1">
    <location>
        <begin position="269"/>
        <end position="278"/>
    </location>
</feature>
<gene>
    <name evidence="2" type="ORF">STCU_10012</name>
</gene>
<feature type="compositionally biased region" description="Low complexity" evidence="1">
    <location>
        <begin position="417"/>
        <end position="428"/>
    </location>
</feature>
<feature type="region of interest" description="Disordered" evidence="1">
    <location>
        <begin position="260"/>
        <end position="287"/>
    </location>
</feature>
<feature type="compositionally biased region" description="Basic residues" evidence="1">
    <location>
        <begin position="609"/>
        <end position="619"/>
    </location>
</feature>
<feature type="compositionally biased region" description="Low complexity" evidence="1">
    <location>
        <begin position="114"/>
        <end position="127"/>
    </location>
</feature>
<feature type="compositionally biased region" description="Polar residues" evidence="1">
    <location>
        <begin position="166"/>
        <end position="176"/>
    </location>
</feature>
<dbReference type="Proteomes" id="UP000015354">
    <property type="component" value="Unassembled WGS sequence"/>
</dbReference>
<feature type="compositionally biased region" description="Basic and acidic residues" evidence="1">
    <location>
        <begin position="595"/>
        <end position="605"/>
    </location>
</feature>
<feature type="compositionally biased region" description="Acidic residues" evidence="1">
    <location>
        <begin position="372"/>
        <end position="408"/>
    </location>
</feature>
<accession>S9TNS6</accession>
<feature type="region of interest" description="Disordered" evidence="1">
    <location>
        <begin position="154"/>
        <end position="245"/>
    </location>
</feature>
<name>S9TNS6_9TRYP</name>
<comment type="caution">
    <text evidence="2">The sequence shown here is derived from an EMBL/GenBank/DDBJ whole genome shotgun (WGS) entry which is preliminary data.</text>
</comment>
<dbReference type="EMBL" id="ATMH01009971">
    <property type="protein sequence ID" value="EPY18364.1"/>
    <property type="molecule type" value="Genomic_DNA"/>
</dbReference>